<dbReference type="SUPFAM" id="SSF53448">
    <property type="entry name" value="Nucleotide-diphospho-sugar transferases"/>
    <property type="match status" value="1"/>
</dbReference>
<reference evidence="1 2" key="1">
    <citation type="submission" date="2019-03" db="EMBL/GenBank/DDBJ databases">
        <title>Genomic Encyclopedia of Type Strains, Phase IV (KMG-IV): sequencing the most valuable type-strain genomes for metagenomic binning, comparative biology and taxonomic classification.</title>
        <authorList>
            <person name="Goeker M."/>
        </authorList>
    </citation>
    <scope>NUCLEOTIDE SEQUENCE [LARGE SCALE GENOMIC DNA]</scope>
    <source>
        <strain evidence="1 2">DSM 2781</strain>
    </source>
</reference>
<sequence length="283" mass="31632">MSQDFQIAMLWVEGPLSYMEQLCAVSFRDAGHAVRLYHYGPVANVPEGIELADGRQVLDPQTFLTHGRTGSPALFSDVFRYHLLRQGDRVIWADTDAYCLRPFDSETGHFFGWESEKHINGGVLGLPADSPALDALLHMTRDEYAIPDWYTAKERAPLEARAAAGDPVHVADMPWGVWGPHAITHYLQKTGEAQYALPVHGLYPVPFLHRRKMGFASKRARIEGFIKPDTYSVHFYGRRIKRFLAGMGGLPETGSYIHHLLDKHGIDPAAAPLPRYEDAPGAD</sequence>
<accession>A0A4R2NW07</accession>
<keyword evidence="2" id="KW-1185">Reference proteome</keyword>
<dbReference type="Gene3D" id="3.90.550.20">
    <property type="match status" value="1"/>
</dbReference>
<dbReference type="Proteomes" id="UP000295733">
    <property type="component" value="Unassembled WGS sequence"/>
</dbReference>
<name>A0A4R2NW07_RHOAD</name>
<evidence type="ECO:0000313" key="2">
    <source>
        <dbReference type="Proteomes" id="UP000295733"/>
    </source>
</evidence>
<dbReference type="EMBL" id="SLXL01000002">
    <property type="protein sequence ID" value="TCP26323.1"/>
    <property type="molecule type" value="Genomic_DNA"/>
</dbReference>
<dbReference type="RefSeq" id="WP_243695675.1">
    <property type="nucleotide sequence ID" value="NZ_NRRP01000025.1"/>
</dbReference>
<evidence type="ECO:0000313" key="1">
    <source>
        <dbReference type="EMBL" id="TCP26323.1"/>
    </source>
</evidence>
<dbReference type="AlphaFoldDB" id="A0A4R2NW07"/>
<gene>
    <name evidence="1" type="ORF">EV656_102288</name>
</gene>
<proteinExistence type="predicted"/>
<protein>
    <recommendedName>
        <fullName evidence="3">Galactosyltransferase Lgt5</fullName>
    </recommendedName>
</protein>
<organism evidence="1 2">
    <name type="scientific">Rhodovulum adriaticum</name>
    <name type="common">Rhodopseudomonas adriatica</name>
    <dbReference type="NCBI Taxonomy" id="35804"/>
    <lineage>
        <taxon>Bacteria</taxon>
        <taxon>Pseudomonadati</taxon>
        <taxon>Pseudomonadota</taxon>
        <taxon>Alphaproteobacteria</taxon>
        <taxon>Rhodobacterales</taxon>
        <taxon>Paracoccaceae</taxon>
        <taxon>Rhodovulum</taxon>
    </lineage>
</organism>
<dbReference type="InterPro" id="IPR029044">
    <property type="entry name" value="Nucleotide-diphossugar_trans"/>
</dbReference>
<comment type="caution">
    <text evidence="1">The sequence shown here is derived from an EMBL/GenBank/DDBJ whole genome shotgun (WGS) entry which is preliminary data.</text>
</comment>
<evidence type="ECO:0008006" key="3">
    <source>
        <dbReference type="Google" id="ProtNLM"/>
    </source>
</evidence>